<dbReference type="PANTHER" id="PTHR43811:SF19">
    <property type="entry name" value="39 KDA FK506-BINDING NUCLEAR PROTEIN"/>
    <property type="match status" value="1"/>
</dbReference>
<dbReference type="InterPro" id="IPR046357">
    <property type="entry name" value="PPIase_dom_sf"/>
</dbReference>
<keyword evidence="7" id="KW-0732">Signal</keyword>
<dbReference type="Proteomes" id="UP000334990">
    <property type="component" value="Unassembled WGS sequence"/>
</dbReference>
<dbReference type="PROSITE" id="PS50059">
    <property type="entry name" value="FKBP_PPIASE"/>
    <property type="match status" value="1"/>
</dbReference>
<evidence type="ECO:0000256" key="4">
    <source>
        <dbReference type="ARBA" id="ARBA00023110"/>
    </source>
</evidence>
<feature type="chain" id="PRO_5038862270" description="peptidylprolyl isomerase" evidence="7">
    <location>
        <begin position="21"/>
        <end position="345"/>
    </location>
</feature>
<feature type="signal peptide" evidence="7">
    <location>
        <begin position="1"/>
        <end position="20"/>
    </location>
</feature>
<reference evidence="9 10" key="1">
    <citation type="submission" date="2019-10" db="EMBL/GenBank/DDBJ databases">
        <title>Whole genome shotgun sequence of Acrocarpospora corrugata NBRC 13972.</title>
        <authorList>
            <person name="Ichikawa N."/>
            <person name="Kimura A."/>
            <person name="Kitahashi Y."/>
            <person name="Komaki H."/>
            <person name="Oguchi A."/>
        </authorList>
    </citation>
    <scope>NUCLEOTIDE SEQUENCE [LARGE SCALE GENOMIC DNA]</scope>
    <source>
        <strain evidence="9 10">NBRC 13972</strain>
    </source>
</reference>
<dbReference type="EC" id="5.2.1.8" evidence="3 6"/>
<evidence type="ECO:0000256" key="6">
    <source>
        <dbReference type="PROSITE-ProRule" id="PRU00277"/>
    </source>
</evidence>
<dbReference type="PROSITE" id="PS51257">
    <property type="entry name" value="PROKAR_LIPOPROTEIN"/>
    <property type="match status" value="1"/>
</dbReference>
<evidence type="ECO:0000256" key="2">
    <source>
        <dbReference type="ARBA" id="ARBA00006577"/>
    </source>
</evidence>
<keyword evidence="10" id="KW-1185">Reference proteome</keyword>
<evidence type="ECO:0000313" key="10">
    <source>
        <dbReference type="Proteomes" id="UP000334990"/>
    </source>
</evidence>
<keyword evidence="4 6" id="KW-0697">Rotamase</keyword>
<sequence length="345" mass="34963">MRRRTAIAAAALPLLLTAVACGTAQKTATGATPAATTSAGTGTAAAAPSSAAPAATLSGPLGDAKNIKVDGTAGTMPKVTFPAGNPALNSSARVIAAGDGTAAKDGDTLVANVSVYTWDGKENKVVGSAYEKGTPEFVPVNQNLPKVLHDGLVGLKPGGRVLVVIAKDSLDPTMIDNAKQQGTDFGVTSQVLVIDMVGSAARAAVGSAKDPGIAGVKLVNPGDESAPTLTTKTTEQPPKDLVVKTVIQGDGPKVKETQTVMVHYTGKIWGSDQEFDSSWKRGEATQFALNQVVKGWSQGLTGVPVGSRVVITIPPELGYGKEGQAQAGIKGTDTLVFVVDVLGAV</sequence>
<dbReference type="RefSeq" id="WP_155340151.1">
    <property type="nucleotide sequence ID" value="NZ_BAAABN010000098.1"/>
</dbReference>
<evidence type="ECO:0000256" key="7">
    <source>
        <dbReference type="SAM" id="SignalP"/>
    </source>
</evidence>
<organism evidence="9 10">
    <name type="scientific">Acrocarpospora corrugata</name>
    <dbReference type="NCBI Taxonomy" id="35763"/>
    <lineage>
        <taxon>Bacteria</taxon>
        <taxon>Bacillati</taxon>
        <taxon>Actinomycetota</taxon>
        <taxon>Actinomycetes</taxon>
        <taxon>Streptosporangiales</taxon>
        <taxon>Streptosporangiaceae</taxon>
        <taxon>Acrocarpospora</taxon>
    </lineage>
</organism>
<evidence type="ECO:0000256" key="3">
    <source>
        <dbReference type="ARBA" id="ARBA00013194"/>
    </source>
</evidence>
<dbReference type="PANTHER" id="PTHR43811">
    <property type="entry name" value="FKBP-TYPE PEPTIDYL-PROLYL CIS-TRANS ISOMERASE FKPA"/>
    <property type="match status" value="1"/>
</dbReference>
<name>A0A5M3W4P1_9ACTN</name>
<dbReference type="GO" id="GO:0003755">
    <property type="term" value="F:peptidyl-prolyl cis-trans isomerase activity"/>
    <property type="evidence" value="ECO:0007669"/>
    <property type="project" value="UniProtKB-KW"/>
</dbReference>
<dbReference type="SUPFAM" id="SSF54534">
    <property type="entry name" value="FKBP-like"/>
    <property type="match status" value="2"/>
</dbReference>
<dbReference type="Pfam" id="PF00254">
    <property type="entry name" value="FKBP_C"/>
    <property type="match status" value="1"/>
</dbReference>
<evidence type="ECO:0000313" key="9">
    <source>
        <dbReference type="EMBL" id="GES04027.1"/>
    </source>
</evidence>
<dbReference type="OrthoDB" id="25996at2"/>
<feature type="domain" description="PPIase FKBP-type" evidence="8">
    <location>
        <begin position="257"/>
        <end position="345"/>
    </location>
</feature>
<evidence type="ECO:0000256" key="5">
    <source>
        <dbReference type="ARBA" id="ARBA00023235"/>
    </source>
</evidence>
<evidence type="ECO:0000256" key="1">
    <source>
        <dbReference type="ARBA" id="ARBA00000971"/>
    </source>
</evidence>
<comment type="caution">
    <text evidence="9">The sequence shown here is derived from an EMBL/GenBank/DDBJ whole genome shotgun (WGS) entry which is preliminary data.</text>
</comment>
<keyword evidence="5 6" id="KW-0413">Isomerase</keyword>
<protein>
    <recommendedName>
        <fullName evidence="3 6">peptidylprolyl isomerase</fullName>
        <ecNumber evidence="3 6">5.2.1.8</ecNumber>
    </recommendedName>
</protein>
<dbReference type="EMBL" id="BLAD01000076">
    <property type="protein sequence ID" value="GES04027.1"/>
    <property type="molecule type" value="Genomic_DNA"/>
</dbReference>
<proteinExistence type="inferred from homology"/>
<dbReference type="AlphaFoldDB" id="A0A5M3W4P1"/>
<evidence type="ECO:0000259" key="8">
    <source>
        <dbReference type="PROSITE" id="PS50059"/>
    </source>
</evidence>
<dbReference type="InterPro" id="IPR001179">
    <property type="entry name" value="PPIase_FKBP_dom"/>
</dbReference>
<dbReference type="Gene3D" id="3.10.50.40">
    <property type="match status" value="2"/>
</dbReference>
<gene>
    <name evidence="9" type="ORF">Acor_60930</name>
</gene>
<accession>A0A5M3W4P1</accession>
<comment type="similarity">
    <text evidence="2">Belongs to the FKBP-type PPIase family.</text>
</comment>
<comment type="catalytic activity">
    <reaction evidence="1 6">
        <text>[protein]-peptidylproline (omega=180) = [protein]-peptidylproline (omega=0)</text>
        <dbReference type="Rhea" id="RHEA:16237"/>
        <dbReference type="Rhea" id="RHEA-COMP:10747"/>
        <dbReference type="Rhea" id="RHEA-COMP:10748"/>
        <dbReference type="ChEBI" id="CHEBI:83833"/>
        <dbReference type="ChEBI" id="CHEBI:83834"/>
        <dbReference type="EC" id="5.2.1.8"/>
    </reaction>
</comment>